<evidence type="ECO:0000256" key="6">
    <source>
        <dbReference type="RuleBase" id="RU367078"/>
    </source>
</evidence>
<evidence type="ECO:0000256" key="3">
    <source>
        <dbReference type="ARBA" id="ARBA00022801"/>
    </source>
</evidence>
<comment type="catalytic activity">
    <reaction evidence="6">
        <text>a di-trans,poly-cis-dolichyl diphosphate + H2O = a di-trans,poly-cis-dolichyl phosphate + phosphate + H(+)</text>
        <dbReference type="Rhea" id="RHEA:14385"/>
        <dbReference type="Rhea" id="RHEA-COMP:19498"/>
        <dbReference type="Rhea" id="RHEA-COMP:19506"/>
        <dbReference type="ChEBI" id="CHEBI:15377"/>
        <dbReference type="ChEBI" id="CHEBI:15378"/>
        <dbReference type="ChEBI" id="CHEBI:43474"/>
        <dbReference type="ChEBI" id="CHEBI:57497"/>
        <dbReference type="ChEBI" id="CHEBI:57683"/>
        <dbReference type="EC" id="3.6.1.43"/>
    </reaction>
</comment>
<dbReference type="GO" id="GO:0008610">
    <property type="term" value="P:lipid biosynthetic process"/>
    <property type="evidence" value="ECO:0007669"/>
    <property type="project" value="TreeGrafter"/>
</dbReference>
<dbReference type="InterPro" id="IPR039667">
    <property type="entry name" value="Dolichyldiphosphatase_PAP2"/>
</dbReference>
<evidence type="ECO:0000313" key="9">
    <source>
        <dbReference type="Proteomes" id="UP000011083"/>
    </source>
</evidence>
<dbReference type="CDD" id="cd03382">
    <property type="entry name" value="PAP2_dolichyldiphosphatase"/>
    <property type="match status" value="1"/>
</dbReference>
<dbReference type="Proteomes" id="UP000011083">
    <property type="component" value="Unassembled WGS sequence"/>
</dbReference>
<name>L8HJV4_ACACF</name>
<proteinExistence type="inferred from homology"/>
<dbReference type="SMART" id="SM00014">
    <property type="entry name" value="acidPPc"/>
    <property type="match status" value="1"/>
</dbReference>
<dbReference type="GeneID" id="14926000"/>
<keyword evidence="2 6" id="KW-0812">Transmembrane</keyword>
<dbReference type="VEuPathDB" id="AmoebaDB:ACA1_301540"/>
<feature type="transmembrane region" description="Helical" evidence="6">
    <location>
        <begin position="153"/>
        <end position="176"/>
    </location>
</feature>
<keyword evidence="6" id="KW-0256">Endoplasmic reticulum</keyword>
<dbReference type="STRING" id="1257118.L8HJV4"/>
<dbReference type="GO" id="GO:0006487">
    <property type="term" value="P:protein N-linked glycosylation"/>
    <property type="evidence" value="ECO:0007669"/>
    <property type="project" value="UniProtKB-UniRule"/>
</dbReference>
<dbReference type="GO" id="GO:0005789">
    <property type="term" value="C:endoplasmic reticulum membrane"/>
    <property type="evidence" value="ECO:0007669"/>
    <property type="project" value="UniProtKB-SubCell"/>
</dbReference>
<protein>
    <recommendedName>
        <fullName evidence="6">Dolichyldiphosphatase</fullName>
        <ecNumber evidence="6">3.6.1.43</ecNumber>
    </recommendedName>
</protein>
<dbReference type="PANTHER" id="PTHR11247">
    <property type="entry name" value="PALMITOYL-PROTEIN THIOESTERASE/DOLICHYLDIPHOSPHATASE 1"/>
    <property type="match status" value="1"/>
</dbReference>
<evidence type="ECO:0000256" key="4">
    <source>
        <dbReference type="ARBA" id="ARBA00022989"/>
    </source>
</evidence>
<dbReference type="PANTHER" id="PTHR11247:SF1">
    <property type="entry name" value="DOLICHYLDIPHOSPHATASE 1"/>
    <property type="match status" value="1"/>
</dbReference>
<comment type="pathway">
    <text evidence="6">Protein modification; protein glycosylation.</text>
</comment>
<feature type="transmembrane region" description="Helical" evidence="6">
    <location>
        <begin position="20"/>
        <end position="42"/>
    </location>
</feature>
<sequence length="231" mass="26567">MPLKSWSVTCIEFEEGDLFSFVVAFSQLAPVFVCVSLATLCAFQRDLRVAVFFVGQLFDAAFNQVVKRIIKQPRPHGITNASLRTDYGMPSNHSEFILFFSTYAALVVLFRCKFQHKLWKAPLVVGLYLIALVVAYSRLLFTHHTLEQVVVGAIVGFFMAILWFALDTYVFGPYVYPVIEEWSLAKYFYIKDSCKVDNLLKWEWEECRKRGGAHKKTKLAVVPKEKTKKTR</sequence>
<comment type="similarity">
    <text evidence="6">Belongs to the dolichyldiphosphatase family.</text>
</comment>
<dbReference type="RefSeq" id="XP_004356982.1">
    <property type="nucleotide sequence ID" value="XM_004356927.1"/>
</dbReference>
<dbReference type="GO" id="GO:0047874">
    <property type="term" value="F:dolichyldiphosphatase activity"/>
    <property type="evidence" value="ECO:0007669"/>
    <property type="project" value="UniProtKB-UniRule"/>
</dbReference>
<dbReference type="EC" id="3.6.1.43" evidence="6"/>
<dbReference type="AlphaFoldDB" id="L8HJV4"/>
<accession>L8HJV4</accession>
<evidence type="ECO:0000259" key="7">
    <source>
        <dbReference type="SMART" id="SM00014"/>
    </source>
</evidence>
<dbReference type="UniPathway" id="UPA00378"/>
<evidence type="ECO:0000256" key="2">
    <source>
        <dbReference type="ARBA" id="ARBA00022692"/>
    </source>
</evidence>
<keyword evidence="5 6" id="KW-0472">Membrane</keyword>
<dbReference type="SUPFAM" id="SSF48317">
    <property type="entry name" value="Acid phosphatase/Vanadium-dependent haloperoxidase"/>
    <property type="match status" value="1"/>
</dbReference>
<dbReference type="KEGG" id="acan:ACA1_301540"/>
<organism evidence="8 9">
    <name type="scientific">Acanthamoeba castellanii (strain ATCC 30010 / Neff)</name>
    <dbReference type="NCBI Taxonomy" id="1257118"/>
    <lineage>
        <taxon>Eukaryota</taxon>
        <taxon>Amoebozoa</taxon>
        <taxon>Discosea</taxon>
        <taxon>Longamoebia</taxon>
        <taxon>Centramoebida</taxon>
        <taxon>Acanthamoebidae</taxon>
        <taxon>Acanthamoeba</taxon>
    </lineage>
</organism>
<keyword evidence="4 6" id="KW-1133">Transmembrane helix</keyword>
<feature type="domain" description="Phosphatidic acid phosphatase type 2/haloperoxidase" evidence="7">
    <location>
        <begin position="47"/>
        <end position="164"/>
    </location>
</feature>
<keyword evidence="3 6" id="KW-0378">Hydrolase</keyword>
<gene>
    <name evidence="8" type="ORF">ACA1_301540</name>
</gene>
<comment type="subcellular location">
    <subcellularLocation>
        <location evidence="6">Endoplasmic reticulum membrane</location>
        <topology evidence="6">Multi-pass membrane protein</topology>
    </subcellularLocation>
    <subcellularLocation>
        <location evidence="1">Membrane</location>
        <topology evidence="1">Multi-pass membrane protein</topology>
    </subcellularLocation>
</comment>
<dbReference type="OMA" id="VYATLIW"/>
<keyword evidence="9" id="KW-1185">Reference proteome</keyword>
<dbReference type="OrthoDB" id="302705at2759"/>
<dbReference type="EMBL" id="KB007808">
    <property type="protein sequence ID" value="ELR24963.1"/>
    <property type="molecule type" value="Genomic_DNA"/>
</dbReference>
<evidence type="ECO:0000256" key="5">
    <source>
        <dbReference type="ARBA" id="ARBA00023136"/>
    </source>
</evidence>
<comment type="function">
    <text evidence="6">Required for efficient N-glycosylation. Necessary for maintaining optimal levels of dolichol-linked oligosaccharides. Hydrolyzes dolichyl pyrophosphate at a very high rate and dolichyl monophosphate at a much lower rate. Does not act on phosphatidate.</text>
</comment>
<dbReference type="Pfam" id="PF01569">
    <property type="entry name" value="PAP2"/>
    <property type="match status" value="1"/>
</dbReference>
<dbReference type="Gene3D" id="1.20.144.10">
    <property type="entry name" value="Phosphatidic acid phosphatase type 2/haloperoxidase"/>
    <property type="match status" value="1"/>
</dbReference>
<reference evidence="8 9" key="1">
    <citation type="journal article" date="2013" name="Genome Biol.">
        <title>Genome of Acanthamoeba castellanii highlights extensive lateral gene transfer and early evolution of tyrosine kinase signaling.</title>
        <authorList>
            <person name="Clarke M."/>
            <person name="Lohan A.J."/>
            <person name="Liu B."/>
            <person name="Lagkouvardos I."/>
            <person name="Roy S."/>
            <person name="Zafar N."/>
            <person name="Bertelli C."/>
            <person name="Schilde C."/>
            <person name="Kianianmomeni A."/>
            <person name="Burglin T.R."/>
            <person name="Frech C."/>
            <person name="Turcotte B."/>
            <person name="Kopec K.O."/>
            <person name="Synnott J.M."/>
            <person name="Choo C."/>
            <person name="Paponov I."/>
            <person name="Finkler A."/>
            <person name="Soon Heng Tan C."/>
            <person name="Hutchins A.P."/>
            <person name="Weinmeier T."/>
            <person name="Rattei T."/>
            <person name="Chu J.S."/>
            <person name="Gimenez G."/>
            <person name="Irimia M."/>
            <person name="Rigden D.J."/>
            <person name="Fitzpatrick D.A."/>
            <person name="Lorenzo-Morales J."/>
            <person name="Bateman A."/>
            <person name="Chiu C.H."/>
            <person name="Tang P."/>
            <person name="Hegemann P."/>
            <person name="Fromm H."/>
            <person name="Raoult D."/>
            <person name="Greub G."/>
            <person name="Miranda-Saavedra D."/>
            <person name="Chen N."/>
            <person name="Nash P."/>
            <person name="Ginger M.L."/>
            <person name="Horn M."/>
            <person name="Schaap P."/>
            <person name="Caler L."/>
            <person name="Loftus B."/>
        </authorList>
    </citation>
    <scope>NUCLEOTIDE SEQUENCE [LARGE SCALE GENOMIC DNA]</scope>
    <source>
        <strain evidence="8 9">Neff</strain>
    </source>
</reference>
<feature type="transmembrane region" description="Helical" evidence="6">
    <location>
        <begin position="121"/>
        <end position="141"/>
    </location>
</feature>
<feature type="transmembrane region" description="Helical" evidence="6">
    <location>
        <begin position="96"/>
        <end position="114"/>
    </location>
</feature>
<dbReference type="InterPro" id="IPR000326">
    <property type="entry name" value="PAP2/HPO"/>
</dbReference>
<evidence type="ECO:0000313" key="8">
    <source>
        <dbReference type="EMBL" id="ELR24963.1"/>
    </source>
</evidence>
<dbReference type="InterPro" id="IPR036938">
    <property type="entry name" value="PAP2/HPO_sf"/>
</dbReference>
<evidence type="ECO:0000256" key="1">
    <source>
        <dbReference type="ARBA" id="ARBA00004141"/>
    </source>
</evidence>